<proteinExistence type="predicted"/>
<evidence type="ECO:0000313" key="1">
    <source>
        <dbReference type="EMBL" id="KPI42745.1"/>
    </source>
</evidence>
<dbReference type="Proteomes" id="UP000038010">
    <property type="component" value="Unassembled WGS sequence"/>
</dbReference>
<protein>
    <submittedName>
        <fullName evidence="1">Uncharacterized protein</fullName>
    </submittedName>
</protein>
<comment type="caution">
    <text evidence="1">The sequence shown here is derived from an EMBL/GenBank/DDBJ whole genome shotgun (WGS) entry which is preliminary data.</text>
</comment>
<keyword evidence="2" id="KW-1185">Reference proteome</keyword>
<dbReference type="GeneID" id="28733503"/>
<accession>A0A0N1HXK4</accession>
<dbReference type="EMBL" id="LFJN01000006">
    <property type="protein sequence ID" value="KPI42745.1"/>
    <property type="molecule type" value="Genomic_DNA"/>
</dbReference>
<gene>
    <name evidence="1" type="ORF">AB675_1713</name>
</gene>
<organism evidence="1 2">
    <name type="scientific">Cyphellophora attinorum</name>
    <dbReference type="NCBI Taxonomy" id="1664694"/>
    <lineage>
        <taxon>Eukaryota</taxon>
        <taxon>Fungi</taxon>
        <taxon>Dikarya</taxon>
        <taxon>Ascomycota</taxon>
        <taxon>Pezizomycotina</taxon>
        <taxon>Eurotiomycetes</taxon>
        <taxon>Chaetothyriomycetidae</taxon>
        <taxon>Chaetothyriales</taxon>
        <taxon>Cyphellophoraceae</taxon>
        <taxon>Cyphellophora</taxon>
    </lineage>
</organism>
<evidence type="ECO:0000313" key="2">
    <source>
        <dbReference type="Proteomes" id="UP000038010"/>
    </source>
</evidence>
<reference evidence="1 2" key="1">
    <citation type="submission" date="2015-06" db="EMBL/GenBank/DDBJ databases">
        <title>Draft genome of the ant-associated black yeast Phialophora attae CBS 131958.</title>
        <authorList>
            <person name="Moreno L.F."/>
            <person name="Stielow B.J."/>
            <person name="de Hoog S."/>
            <person name="Vicente V.A."/>
            <person name="Weiss V.A."/>
            <person name="de Vries M."/>
            <person name="Cruz L.M."/>
            <person name="Souza E.M."/>
        </authorList>
    </citation>
    <scope>NUCLEOTIDE SEQUENCE [LARGE SCALE GENOMIC DNA]</scope>
    <source>
        <strain evidence="1 2">CBS 131958</strain>
    </source>
</reference>
<dbReference type="AlphaFoldDB" id="A0A0N1HXK4"/>
<dbReference type="VEuPathDB" id="FungiDB:AB675_1713"/>
<sequence>MPSTLIAWRVGFCSDGLVIENAGAHQITALGVVVPRNGKARLAYTTRNIRRVSGGRDVRCAVETYRRAKRSAHRMSQISVTTGDADEEVAVMYKERRKMKGK</sequence>
<dbReference type="RefSeq" id="XP_018002708.1">
    <property type="nucleotide sequence ID" value="XM_018141623.1"/>
</dbReference>
<name>A0A0N1HXK4_9EURO</name>